<name>A0AAV9NV99_9PEZI</name>
<sequence length="484" mass="53537">MENLSDSDLQSSPEQPVVALTPTSENLVDIWQATGSFPYPDLQVFPPPSTHEYSKNELRLIHHLSSLSNDLRRNGSSKLTVFTQQIPKFLSIASSYPFVMHALLSFSANHLAWTHRSNEARTLHIHHGSIALRGLHEAIGSFSRENADAVLAGSVLMLWQATDWRSWSSLRAGIQSILNTMRSWPHESNFAEYLVEGDIIANSYRTHRRRSSVPFSERSAILQQAAQAVQRAQMALAGQDCELHWISQLLTYIQRLQGMPPAQSAPDQFSQFYHLRKWLMWLPVALLQRTQSQGPAMLTLAQFYATALALEPLFPDLGSSFCGAIALPPLEAIIGVTDSMQTEQVMSPALLEIATVMQYPQQVALQYRTRAAQFQHMATAQDHHFTTMSPETMGPASIGNMSPAFAPPALHYSTSQSSSAAQSPFLEVPSSAQPGFSWGTQAWGAVPSPGLPAQNYQPQDEQQMYGYLPSSNFAGGFVSPSIWV</sequence>
<dbReference type="Pfam" id="PF11951">
    <property type="entry name" value="Fungal_trans_2"/>
    <property type="match status" value="1"/>
</dbReference>
<accession>A0AAV9NV99</accession>
<comment type="caution">
    <text evidence="1">The sequence shown here is derived from an EMBL/GenBank/DDBJ whole genome shotgun (WGS) entry which is preliminary data.</text>
</comment>
<evidence type="ECO:0000313" key="1">
    <source>
        <dbReference type="EMBL" id="KAK5163494.1"/>
    </source>
</evidence>
<dbReference type="AlphaFoldDB" id="A0AAV9NV99"/>
<reference evidence="1 2" key="1">
    <citation type="submission" date="2023-08" db="EMBL/GenBank/DDBJ databases">
        <title>Black Yeasts Isolated from many extreme environments.</title>
        <authorList>
            <person name="Coleine C."/>
            <person name="Stajich J.E."/>
            <person name="Selbmann L."/>
        </authorList>
    </citation>
    <scope>NUCLEOTIDE SEQUENCE [LARGE SCALE GENOMIC DNA]</scope>
    <source>
        <strain evidence="1 2">CCFEE 5935</strain>
    </source>
</reference>
<dbReference type="PANTHER" id="PTHR47657:SF12">
    <property type="entry name" value="ZN(II)2CYS6 TRANSCRIPTION FACTOR (EUROFUNG)"/>
    <property type="match status" value="1"/>
</dbReference>
<dbReference type="RefSeq" id="XP_064653971.1">
    <property type="nucleotide sequence ID" value="XM_064807893.1"/>
</dbReference>
<protein>
    <submittedName>
        <fullName evidence="1">Uncharacterized protein</fullName>
    </submittedName>
</protein>
<keyword evidence="2" id="KW-1185">Reference proteome</keyword>
<organism evidence="1 2">
    <name type="scientific">Saxophila tyrrhenica</name>
    <dbReference type="NCBI Taxonomy" id="1690608"/>
    <lineage>
        <taxon>Eukaryota</taxon>
        <taxon>Fungi</taxon>
        <taxon>Dikarya</taxon>
        <taxon>Ascomycota</taxon>
        <taxon>Pezizomycotina</taxon>
        <taxon>Dothideomycetes</taxon>
        <taxon>Dothideomycetidae</taxon>
        <taxon>Mycosphaerellales</taxon>
        <taxon>Extremaceae</taxon>
        <taxon>Saxophila</taxon>
    </lineage>
</organism>
<dbReference type="InterPro" id="IPR021858">
    <property type="entry name" value="Fun_TF"/>
</dbReference>
<dbReference type="InterPro" id="IPR052400">
    <property type="entry name" value="Zn2-C6_fungal_TF"/>
</dbReference>
<proteinExistence type="predicted"/>
<dbReference type="EMBL" id="JAVRRT010000025">
    <property type="protein sequence ID" value="KAK5163494.1"/>
    <property type="molecule type" value="Genomic_DNA"/>
</dbReference>
<evidence type="ECO:0000313" key="2">
    <source>
        <dbReference type="Proteomes" id="UP001337655"/>
    </source>
</evidence>
<dbReference type="GeneID" id="89932001"/>
<dbReference type="PANTHER" id="PTHR47657">
    <property type="entry name" value="STEROL REGULATORY ELEMENT-BINDING PROTEIN ECM22"/>
    <property type="match status" value="1"/>
</dbReference>
<gene>
    <name evidence="1" type="ORF">LTR77_010676</name>
</gene>
<dbReference type="GO" id="GO:0000981">
    <property type="term" value="F:DNA-binding transcription factor activity, RNA polymerase II-specific"/>
    <property type="evidence" value="ECO:0007669"/>
    <property type="project" value="TreeGrafter"/>
</dbReference>
<dbReference type="Proteomes" id="UP001337655">
    <property type="component" value="Unassembled WGS sequence"/>
</dbReference>